<protein>
    <submittedName>
        <fullName evidence="1">Uncharacterized protein</fullName>
    </submittedName>
</protein>
<sequence>MFLRSILFFNKIQHVFANSANDVSIVEISTNRNLDDRKQCKRVLFEENPMLILETYNLHEAESIAKIIYEVFLDKLKFPIHVKLDYTTKDTRSEYKILKKDLRFSSYWYYLNNNSFTLLYNGKEKIIYEILSSFAQKTSKLYDFILCCHFNVKKINYFELKEVIYILMTVKMRNRPSYKVEQVFDNEDYKNLLNNIGDIFKSDVTNFGIEEDKVKKTQTDLNEIPQRRMNLRPFLFNPSLLFNPLHLLVGRI</sequence>
<reference evidence="1" key="1">
    <citation type="journal article" date="2024" name="BMC Genomics">
        <title>Functional annotation of a divergent genome using sequence and structure-based similarity.</title>
        <authorList>
            <person name="Svedberg D."/>
            <person name="Winiger R.R."/>
            <person name="Berg A."/>
            <person name="Sharma H."/>
            <person name="Tellgren-Roth C."/>
            <person name="Debrunner-Vossbrinck B.A."/>
            <person name="Vossbrinck C.R."/>
            <person name="Barandun J."/>
        </authorList>
    </citation>
    <scope>NUCLEOTIDE SEQUENCE</scope>
    <source>
        <strain evidence="1">Illinois isolate</strain>
    </source>
</reference>
<evidence type="ECO:0000313" key="2">
    <source>
        <dbReference type="Proteomes" id="UP001334084"/>
    </source>
</evidence>
<dbReference type="KEGG" id="vnx:VNE69_08112"/>
<dbReference type="AlphaFoldDB" id="A0AAX4JF00"/>
<dbReference type="GeneID" id="90542188"/>
<dbReference type="EMBL" id="CP142733">
    <property type="protein sequence ID" value="WUR04356.1"/>
    <property type="molecule type" value="Genomic_DNA"/>
</dbReference>
<dbReference type="RefSeq" id="XP_065330501.1">
    <property type="nucleotide sequence ID" value="XM_065474429.1"/>
</dbReference>
<name>A0AAX4JF00_9MICR</name>
<accession>A0AAX4JF00</accession>
<dbReference type="Proteomes" id="UP001334084">
    <property type="component" value="Chromosome 8"/>
</dbReference>
<keyword evidence="2" id="KW-1185">Reference proteome</keyword>
<gene>
    <name evidence="1" type="ORF">VNE69_08112</name>
</gene>
<evidence type="ECO:0000313" key="1">
    <source>
        <dbReference type="EMBL" id="WUR04356.1"/>
    </source>
</evidence>
<organism evidence="1 2">
    <name type="scientific">Vairimorpha necatrix</name>
    <dbReference type="NCBI Taxonomy" id="6039"/>
    <lineage>
        <taxon>Eukaryota</taxon>
        <taxon>Fungi</taxon>
        <taxon>Fungi incertae sedis</taxon>
        <taxon>Microsporidia</taxon>
        <taxon>Nosematidae</taxon>
        <taxon>Vairimorpha</taxon>
    </lineage>
</organism>
<proteinExistence type="predicted"/>